<dbReference type="PIRSF" id="PIRSF006118">
    <property type="entry name" value="KDO8-P_Ptase"/>
    <property type="match status" value="1"/>
</dbReference>
<organism evidence="13 14">
    <name type="scientific">Pseudofulvimonas gallinarii</name>
    <dbReference type="NCBI Taxonomy" id="634155"/>
    <lineage>
        <taxon>Bacteria</taxon>
        <taxon>Pseudomonadati</taxon>
        <taxon>Pseudomonadota</taxon>
        <taxon>Gammaproteobacteria</taxon>
        <taxon>Lysobacterales</taxon>
        <taxon>Rhodanobacteraceae</taxon>
        <taxon>Pseudofulvimonas</taxon>
    </lineage>
</organism>
<dbReference type="GO" id="GO:0009103">
    <property type="term" value="P:lipopolysaccharide biosynthetic process"/>
    <property type="evidence" value="ECO:0007669"/>
    <property type="project" value="UniProtKB-UniRule"/>
</dbReference>
<comment type="cofactor">
    <cofactor evidence="2 11 12">
        <name>Mg(2+)</name>
        <dbReference type="ChEBI" id="CHEBI:18420"/>
    </cofactor>
</comment>
<evidence type="ECO:0000256" key="11">
    <source>
        <dbReference type="PIRNR" id="PIRNR006118"/>
    </source>
</evidence>
<dbReference type="RefSeq" id="WP_123521492.1">
    <property type="nucleotide sequence ID" value="NZ_JBHLWF010000081.1"/>
</dbReference>
<dbReference type="GO" id="GO:0019143">
    <property type="term" value="F:3-deoxy-manno-octulosonate-8-phosphatase activity"/>
    <property type="evidence" value="ECO:0007669"/>
    <property type="project" value="UniProtKB-UniRule"/>
</dbReference>
<proteinExistence type="inferred from homology"/>
<dbReference type="PANTHER" id="PTHR21485:SF3">
    <property type="entry name" value="N-ACYLNEURAMINATE CYTIDYLYLTRANSFERASE"/>
    <property type="match status" value="1"/>
</dbReference>
<evidence type="ECO:0000313" key="14">
    <source>
        <dbReference type="Proteomes" id="UP000294599"/>
    </source>
</evidence>
<feature type="binding site" evidence="12">
    <location>
        <position position="25"/>
    </location>
    <ligand>
        <name>Mg(2+)</name>
        <dbReference type="ChEBI" id="CHEBI:18420"/>
    </ligand>
</feature>
<dbReference type="SFLD" id="SFLDS00003">
    <property type="entry name" value="Haloacid_Dehalogenase"/>
    <property type="match status" value="1"/>
</dbReference>
<dbReference type="GO" id="GO:0008781">
    <property type="term" value="F:N-acylneuraminate cytidylyltransferase activity"/>
    <property type="evidence" value="ECO:0007669"/>
    <property type="project" value="TreeGrafter"/>
</dbReference>
<evidence type="ECO:0000256" key="1">
    <source>
        <dbReference type="ARBA" id="ARBA00000898"/>
    </source>
</evidence>
<comment type="subunit">
    <text evidence="4 11">Homotetramer.</text>
</comment>
<dbReference type="FunFam" id="3.40.50.1000:FF:000029">
    <property type="entry name" value="3-deoxy-D-manno-octulosonate 8-phosphate phosphatase KdsC"/>
    <property type="match status" value="1"/>
</dbReference>
<protein>
    <recommendedName>
        <fullName evidence="6 11">3-deoxy-D-manno-octulosonate 8-phosphate phosphatase KdsC</fullName>
        <ecNumber evidence="5 11">3.1.3.45</ecNumber>
    </recommendedName>
    <alternativeName>
        <fullName evidence="10 11">KDO 8-P phosphatase</fullName>
    </alternativeName>
</protein>
<dbReference type="GO" id="GO:0046872">
    <property type="term" value="F:metal ion binding"/>
    <property type="evidence" value="ECO:0007669"/>
    <property type="project" value="UniProtKB-UniRule"/>
</dbReference>
<evidence type="ECO:0000256" key="12">
    <source>
        <dbReference type="PIRSR" id="PIRSR006118-2"/>
    </source>
</evidence>
<reference evidence="13 14" key="1">
    <citation type="submission" date="2019-03" db="EMBL/GenBank/DDBJ databases">
        <title>Genomic Encyclopedia of Type Strains, Phase IV (KMG-IV): sequencing the most valuable type-strain genomes for metagenomic binning, comparative biology and taxonomic classification.</title>
        <authorList>
            <person name="Goeker M."/>
        </authorList>
    </citation>
    <scope>NUCLEOTIDE SEQUENCE [LARGE SCALE GENOMIC DNA]</scope>
    <source>
        <strain evidence="13 14">DSM 21944</strain>
    </source>
</reference>
<comment type="catalytic activity">
    <reaction evidence="1 11">
        <text>3-deoxy-alpha-D-manno-2-octulosonate-8-phosphate + H2O = 3-deoxy-alpha-D-manno-oct-2-ulosonate + phosphate</text>
        <dbReference type="Rhea" id="RHEA:11500"/>
        <dbReference type="ChEBI" id="CHEBI:15377"/>
        <dbReference type="ChEBI" id="CHEBI:43474"/>
        <dbReference type="ChEBI" id="CHEBI:85985"/>
        <dbReference type="ChEBI" id="CHEBI:85986"/>
        <dbReference type="EC" id="3.1.3.45"/>
    </reaction>
</comment>
<evidence type="ECO:0000256" key="3">
    <source>
        <dbReference type="ARBA" id="ARBA00005893"/>
    </source>
</evidence>
<comment type="caution">
    <text evidence="13">The sequence shown here is derived from an EMBL/GenBank/DDBJ whole genome shotgun (WGS) entry which is preliminary data.</text>
</comment>
<evidence type="ECO:0000256" key="5">
    <source>
        <dbReference type="ARBA" id="ARBA00013066"/>
    </source>
</evidence>
<keyword evidence="8 11" id="KW-0378">Hydrolase</keyword>
<keyword evidence="14" id="KW-1185">Reference proteome</keyword>
<evidence type="ECO:0000256" key="9">
    <source>
        <dbReference type="ARBA" id="ARBA00022842"/>
    </source>
</evidence>
<evidence type="ECO:0000256" key="4">
    <source>
        <dbReference type="ARBA" id="ARBA00011881"/>
    </source>
</evidence>
<dbReference type="Pfam" id="PF00702">
    <property type="entry name" value="Hydrolase"/>
    <property type="match status" value="1"/>
</dbReference>
<evidence type="ECO:0000256" key="2">
    <source>
        <dbReference type="ARBA" id="ARBA00001946"/>
    </source>
</evidence>
<evidence type="ECO:0000313" key="13">
    <source>
        <dbReference type="EMBL" id="TCS94486.1"/>
    </source>
</evidence>
<feature type="binding site" evidence="12">
    <location>
        <position position="27"/>
    </location>
    <ligand>
        <name>substrate</name>
    </ligand>
</feature>
<dbReference type="InterPro" id="IPR023214">
    <property type="entry name" value="HAD_sf"/>
</dbReference>
<dbReference type="OrthoDB" id="9805604at2"/>
<keyword evidence="9 11" id="KW-0460">Magnesium</keyword>
<sequence>MWPELEQVPERVLKQAAKIRLAAFDIDGVFTDGRLWFTDDGREYKAFHVHDGLGMKLLAEAGVRVAIITARFSPVVSRRAAELGIELVYQDQGDKLACFQRILAALKLSPEQAAYTGDDLPDLPVLKRAGLAIGVANAHPFLHRHCHYLTRAQGGAGAVREVADLILHAQGRLADIGQRFGHG</sequence>
<dbReference type="EMBL" id="SMAF01000021">
    <property type="protein sequence ID" value="TCS94486.1"/>
    <property type="molecule type" value="Genomic_DNA"/>
</dbReference>
<keyword evidence="7 11" id="KW-0479">Metal-binding</keyword>
<dbReference type="Gene3D" id="3.40.50.1000">
    <property type="entry name" value="HAD superfamily/HAD-like"/>
    <property type="match status" value="1"/>
</dbReference>
<dbReference type="InterPro" id="IPR036412">
    <property type="entry name" value="HAD-like_sf"/>
</dbReference>
<dbReference type="AlphaFoldDB" id="A0A4R3LAE9"/>
<evidence type="ECO:0000256" key="10">
    <source>
        <dbReference type="ARBA" id="ARBA00031051"/>
    </source>
</evidence>
<dbReference type="PANTHER" id="PTHR21485">
    <property type="entry name" value="HAD SUPERFAMILY MEMBERS CMAS AND KDSC"/>
    <property type="match status" value="1"/>
</dbReference>
<dbReference type="InterPro" id="IPR010023">
    <property type="entry name" value="KdsC_fam"/>
</dbReference>
<keyword evidence="11" id="KW-0448">Lipopolysaccharide biosynthesis</keyword>
<name>A0A4R3LAE9_9GAMM</name>
<evidence type="ECO:0000256" key="6">
    <source>
        <dbReference type="ARBA" id="ARBA00020092"/>
    </source>
</evidence>
<feature type="binding site" evidence="12">
    <location>
        <position position="118"/>
    </location>
    <ligand>
        <name>Mg(2+)</name>
        <dbReference type="ChEBI" id="CHEBI:18420"/>
    </ligand>
</feature>
<dbReference type="EC" id="3.1.3.45" evidence="5 11"/>
<comment type="similarity">
    <text evidence="3 11">Belongs to the KdsC family.</text>
</comment>
<dbReference type="SFLD" id="SFLDG01136">
    <property type="entry name" value="C1.6:_Phosphoserine_Phosphatas"/>
    <property type="match status" value="1"/>
</dbReference>
<dbReference type="CDD" id="cd01630">
    <property type="entry name" value="HAD_KDO-like"/>
    <property type="match status" value="1"/>
</dbReference>
<comment type="function">
    <text evidence="11">Catalyzes the hydrolysis of 3-deoxy-D-manno-octulosonate 8-phosphate (KDO 8-P) to 3-deoxy-D-manno-octulosonate (KDO) and inorganic phosphate.</text>
</comment>
<dbReference type="NCBIfam" id="TIGR01670">
    <property type="entry name" value="KdsC-phosphatas"/>
    <property type="match status" value="1"/>
</dbReference>
<dbReference type="SUPFAM" id="SSF56784">
    <property type="entry name" value="HAD-like"/>
    <property type="match status" value="1"/>
</dbReference>
<dbReference type="Proteomes" id="UP000294599">
    <property type="component" value="Unassembled WGS sequence"/>
</dbReference>
<gene>
    <name evidence="13" type="ORF">EDC25_1215</name>
</gene>
<dbReference type="InterPro" id="IPR050793">
    <property type="entry name" value="CMP-NeuNAc_synthase"/>
</dbReference>
<dbReference type="SFLD" id="SFLDG01138">
    <property type="entry name" value="C1.6.2:_Deoxy-d-mannose-octulo"/>
    <property type="match status" value="1"/>
</dbReference>
<evidence type="ECO:0000256" key="7">
    <source>
        <dbReference type="ARBA" id="ARBA00022723"/>
    </source>
</evidence>
<evidence type="ECO:0000256" key="8">
    <source>
        <dbReference type="ARBA" id="ARBA00022801"/>
    </source>
</evidence>
<accession>A0A4R3LAE9</accession>